<dbReference type="InterPro" id="IPR050659">
    <property type="entry name" value="Peptidase_M24B"/>
</dbReference>
<dbReference type="InterPro" id="IPR029149">
    <property type="entry name" value="Creatin/AminoP/Spt16_N"/>
</dbReference>
<dbReference type="PANTHER" id="PTHR46112">
    <property type="entry name" value="AMINOPEPTIDASE"/>
    <property type="match status" value="1"/>
</dbReference>
<dbReference type="SUPFAM" id="SSF53092">
    <property type="entry name" value="Creatinase/prolidase N-terminal domain"/>
    <property type="match status" value="1"/>
</dbReference>
<keyword evidence="5" id="KW-1185">Reference proteome</keyword>
<dbReference type="Gene3D" id="3.40.350.10">
    <property type="entry name" value="Creatinase/prolidase N-terminal domain"/>
    <property type="match status" value="1"/>
</dbReference>
<dbReference type="STRING" id="1167632.GCA_000286335_01313"/>
<dbReference type="PANTHER" id="PTHR46112:SF2">
    <property type="entry name" value="XAA-PRO AMINOPEPTIDASE P-RELATED"/>
    <property type="match status" value="1"/>
</dbReference>
<sequence>MNIQLKKTNPPVMSDYNDQIILSDKIYADRKNNLISSMENKGVDVAVIYADREHAANFEYFTGFVPRFEEALLVVHRDGKSYLVLGNENMKMAKFSRLSCEAIHAPILSLPSQPMYDQENLDEILTKSGITSEKVVGIIGWKLFTTQQNNSTLFDLPYFIIESIQSISKSLLNITDILISPLYGIRTMHSAEEIAYLEYGSTLAGVCMFNTLNNVNLKKTEVELANSLSYGGQPHTVTTITANGDRFSNAIVYPRDKKISLGHKISLTVGYKGGLSSRAGYVANTSEDLNESEKQYLEKVAIPYYTAITTWLENFKIGTKGDDFYNLINDIFPKEQYGWELNPGHFTATEEWLSSPFYPNSQCTIKSGQVYQIDIIPSVKGYGGVSCEDGVAIADHDLRNKIKETYPDLWQRFERRRNYIIEELGIHLPEEVLPMNDIVAYYRPFLLNQETTLVSE</sequence>
<name>A0A2T4PWS5_9STAP</name>
<dbReference type="Proteomes" id="UP000241209">
    <property type="component" value="Unassembled WGS sequence"/>
</dbReference>
<evidence type="ECO:0000313" key="2">
    <source>
        <dbReference type="EMBL" id="PTI30960.1"/>
    </source>
</evidence>
<dbReference type="SUPFAM" id="SSF55920">
    <property type="entry name" value="Creatinase/aminopeptidase"/>
    <property type="match status" value="1"/>
</dbReference>
<reference evidence="3 5" key="3">
    <citation type="submission" date="2021-02" db="EMBL/GenBank/DDBJ databases">
        <title>FDA dAtabase for Regulatory Grade micrObial Sequences (FDA-ARGOS): Supporting development and validation of Infectious Disease Dx tests.</title>
        <authorList>
            <person name="Sproer C."/>
            <person name="Gronow S."/>
            <person name="Severitt S."/>
            <person name="Schroder I."/>
            <person name="Tallon L."/>
            <person name="Sadzewicz L."/>
            <person name="Zhao X."/>
            <person name="Boylan J."/>
            <person name="Ott S."/>
            <person name="Bowen H."/>
            <person name="Vavikolanu K."/>
            <person name="Mehta A."/>
            <person name="Aluvathingal J."/>
            <person name="Nadendla S."/>
            <person name="Lowell S."/>
            <person name="Myers T."/>
            <person name="Yan Y."/>
            <person name="Sichtig H."/>
        </authorList>
    </citation>
    <scope>NUCLEOTIDE SEQUENCE [LARGE SCALE GENOMIC DNA]</scope>
    <source>
        <strain evidence="3 5">FDAARGOS_1207</strain>
    </source>
</reference>
<dbReference type="InterPro" id="IPR000587">
    <property type="entry name" value="Creatinase_N"/>
</dbReference>
<organism evidence="2 4">
    <name type="scientific">Mammaliicoccus vitulinus</name>
    <dbReference type="NCBI Taxonomy" id="71237"/>
    <lineage>
        <taxon>Bacteria</taxon>
        <taxon>Bacillati</taxon>
        <taxon>Bacillota</taxon>
        <taxon>Bacilli</taxon>
        <taxon>Bacillales</taxon>
        <taxon>Staphylococcaceae</taxon>
        <taxon>Mammaliicoccus</taxon>
    </lineage>
</organism>
<gene>
    <name evidence="2" type="ORF">BU072_01395</name>
    <name evidence="3" type="ORF">I6J37_05435</name>
</gene>
<dbReference type="Pfam" id="PF01321">
    <property type="entry name" value="Creatinase_N"/>
    <property type="match status" value="1"/>
</dbReference>
<dbReference type="Gene3D" id="3.90.230.10">
    <property type="entry name" value="Creatinase/methionine aminopeptidase superfamily"/>
    <property type="match status" value="1"/>
</dbReference>
<evidence type="ECO:0000313" key="5">
    <source>
        <dbReference type="Proteomes" id="UP000627155"/>
    </source>
</evidence>
<proteinExistence type="predicted"/>
<dbReference type="AlphaFoldDB" id="A0A2T4PWS5"/>
<reference evidence="2" key="2">
    <citation type="submission" date="2018-03" db="EMBL/GenBank/DDBJ databases">
        <authorList>
            <person name="Keele B.F."/>
        </authorList>
    </citation>
    <scope>NUCLEOTIDE SEQUENCE</scope>
    <source>
        <strain evidence="2">SNUC 2204</strain>
    </source>
</reference>
<dbReference type="GO" id="GO:0004177">
    <property type="term" value="F:aminopeptidase activity"/>
    <property type="evidence" value="ECO:0007669"/>
    <property type="project" value="UniProtKB-KW"/>
</dbReference>
<keyword evidence="2" id="KW-0031">Aminopeptidase</keyword>
<reference evidence="2 4" key="1">
    <citation type="journal article" date="2016" name="Front. Microbiol.">
        <title>Comprehensive Phylogenetic Analysis of Bovine Non-aureus Staphylococci Species Based on Whole-Genome Sequencing.</title>
        <authorList>
            <person name="Naushad S."/>
            <person name="Barkema H.W."/>
            <person name="Luby C."/>
            <person name="Condas L.A."/>
            <person name="Nobrega D.B."/>
            <person name="Carson D.A."/>
            <person name="De Buck J."/>
        </authorList>
    </citation>
    <scope>NUCLEOTIDE SEQUENCE [LARGE SCALE GENOMIC DNA]</scope>
    <source>
        <strain evidence="2 4">SNUC 2204</strain>
    </source>
</reference>
<protein>
    <submittedName>
        <fullName evidence="3">Aminopeptidase P family N-terminal domain-containing protein</fullName>
    </submittedName>
    <submittedName>
        <fullName evidence="2">Xaa-Pro aminopeptidase</fullName>
    </submittedName>
</protein>
<dbReference type="RefSeq" id="WP_103322581.1">
    <property type="nucleotide sequence ID" value="NZ_CBCPHH010000011.1"/>
</dbReference>
<evidence type="ECO:0000313" key="4">
    <source>
        <dbReference type="Proteomes" id="UP000241209"/>
    </source>
</evidence>
<keyword evidence="2" id="KW-0645">Protease</keyword>
<keyword evidence="2" id="KW-0378">Hydrolase</keyword>
<evidence type="ECO:0000259" key="1">
    <source>
        <dbReference type="Pfam" id="PF01321"/>
    </source>
</evidence>
<evidence type="ECO:0000313" key="3">
    <source>
        <dbReference type="EMBL" id="QRO86101.1"/>
    </source>
</evidence>
<dbReference type="EMBL" id="PZFK01000002">
    <property type="protein sequence ID" value="PTI30960.1"/>
    <property type="molecule type" value="Genomic_DNA"/>
</dbReference>
<dbReference type="Proteomes" id="UP000627155">
    <property type="component" value="Chromosome"/>
</dbReference>
<dbReference type="EMBL" id="CP069486">
    <property type="protein sequence ID" value="QRO86101.1"/>
    <property type="molecule type" value="Genomic_DNA"/>
</dbReference>
<feature type="domain" description="Creatinase N-terminal" evidence="1">
    <location>
        <begin position="30"/>
        <end position="137"/>
    </location>
</feature>
<accession>A0A2T4PWS5</accession>
<dbReference type="InterPro" id="IPR036005">
    <property type="entry name" value="Creatinase/aminopeptidase-like"/>
</dbReference>